<keyword evidence="1" id="KW-1133">Transmembrane helix</keyword>
<evidence type="ECO:0000313" key="2">
    <source>
        <dbReference type="EMBL" id="RCJ27115.1"/>
    </source>
</evidence>
<accession>A0A367QSM5</accession>
<name>A0A367QSM5_9NOSO</name>
<keyword evidence="3" id="KW-1185">Reference proteome</keyword>
<organism evidence="2 3">
    <name type="scientific">Nostoc minutum NIES-26</name>
    <dbReference type="NCBI Taxonomy" id="1844469"/>
    <lineage>
        <taxon>Bacteria</taxon>
        <taxon>Bacillati</taxon>
        <taxon>Cyanobacteriota</taxon>
        <taxon>Cyanophyceae</taxon>
        <taxon>Nostocales</taxon>
        <taxon>Nostocaceae</taxon>
        <taxon>Nostoc</taxon>
    </lineage>
</organism>
<keyword evidence="1" id="KW-0472">Membrane</keyword>
<evidence type="ECO:0000313" key="3">
    <source>
        <dbReference type="Proteomes" id="UP000252107"/>
    </source>
</evidence>
<feature type="transmembrane region" description="Helical" evidence="1">
    <location>
        <begin position="279"/>
        <end position="298"/>
    </location>
</feature>
<proteinExistence type="predicted"/>
<evidence type="ECO:0000256" key="1">
    <source>
        <dbReference type="SAM" id="Phobius"/>
    </source>
</evidence>
<sequence>MDAVSTKHNPADTAISLILQVPQGDRFEIQIKESQYNLYLSETIVQQIQQAQKMGSTLYIPPSLLIHLWYYTCISYNVVPENEEGITGKQPAIEVAQIWEKEKQRKILRRFYSEKVLREGFPQIADIYSQNFKGRRREKNQNSDLNHHTKIQIPIFYSIIIFNILKLILNKSFRKEIILQTEFTFNSYYRQKQVTNTDKEPVLQSTIFLNGDIFHKIQKDFLETNSQFSTVISAHYWLVEQVMSYFRSNFNLLIWELASLVPAGVLAINLHLANWTLSLAIWLGTTISLATFRSGLLNQLQRRTTINSKYLDYLAWELTCLIPAIEIATTNSYQALFMMVLSPLVPPVCKRLLAFIWPQVGKLIMRRLLASHSG</sequence>
<dbReference type="EMBL" id="LXQD01000306">
    <property type="protein sequence ID" value="RCJ27115.1"/>
    <property type="molecule type" value="Genomic_DNA"/>
</dbReference>
<dbReference type="Proteomes" id="UP000252107">
    <property type="component" value="Unassembled WGS sequence"/>
</dbReference>
<reference evidence="2" key="1">
    <citation type="submission" date="2016-04" db="EMBL/GenBank/DDBJ databases">
        <authorList>
            <person name="Tabuchi Yagui T.R."/>
        </authorList>
    </citation>
    <scope>NUCLEOTIDE SEQUENCE [LARGE SCALE GENOMIC DNA]</scope>
    <source>
        <strain evidence="2">NIES-26</strain>
    </source>
</reference>
<feature type="transmembrane region" description="Helical" evidence="1">
    <location>
        <begin position="252"/>
        <end position="273"/>
    </location>
</feature>
<keyword evidence="1" id="KW-0812">Transmembrane</keyword>
<gene>
    <name evidence="2" type="ORF">A6770_02855</name>
</gene>
<dbReference type="AlphaFoldDB" id="A0A367QSM5"/>
<comment type="caution">
    <text evidence="2">The sequence shown here is derived from an EMBL/GenBank/DDBJ whole genome shotgun (WGS) entry which is preliminary data.</text>
</comment>
<protein>
    <submittedName>
        <fullName evidence="2">Uncharacterized protein</fullName>
    </submittedName>
</protein>